<dbReference type="AlphaFoldDB" id="A0A931FKK0"/>
<dbReference type="Proteomes" id="UP000657385">
    <property type="component" value="Unassembled WGS sequence"/>
</dbReference>
<organism evidence="7 8">
    <name type="scientific">Streptacidiphilus fuscans</name>
    <dbReference type="NCBI Taxonomy" id="2789292"/>
    <lineage>
        <taxon>Bacteria</taxon>
        <taxon>Bacillati</taxon>
        <taxon>Actinomycetota</taxon>
        <taxon>Actinomycetes</taxon>
        <taxon>Kitasatosporales</taxon>
        <taxon>Streptomycetaceae</taxon>
        <taxon>Streptacidiphilus</taxon>
    </lineage>
</organism>
<dbReference type="PROSITE" id="PS51186">
    <property type="entry name" value="GNAT"/>
    <property type="match status" value="1"/>
</dbReference>
<dbReference type="InterPro" id="IPR016181">
    <property type="entry name" value="Acyl_CoA_acyltransferase"/>
</dbReference>
<sequence>MYTVFGEFRLQPVQLARDLDLLVEWMNDPVVSAFWELSGSAGMTEHHVRAQLDGDGRSVPCLGLLDGTPMSYWEVYRADLDPLARHYPARPHDTGLHVLIGPPASRGRGLGGTLIGALARRALRQRQEARRVVAEPDVRNLPSVRAFLRAGFRYDSELVLPEKHAALMLYERG</sequence>
<evidence type="ECO:0000256" key="1">
    <source>
        <dbReference type="ARBA" id="ARBA00003818"/>
    </source>
</evidence>
<evidence type="ECO:0000313" key="7">
    <source>
        <dbReference type="EMBL" id="MBF9073774.1"/>
    </source>
</evidence>
<evidence type="ECO:0000259" key="6">
    <source>
        <dbReference type="PROSITE" id="PS51186"/>
    </source>
</evidence>
<evidence type="ECO:0000313" key="8">
    <source>
        <dbReference type="Proteomes" id="UP000657385"/>
    </source>
</evidence>
<dbReference type="GO" id="GO:0019290">
    <property type="term" value="P:siderophore biosynthetic process"/>
    <property type="evidence" value="ECO:0007669"/>
    <property type="project" value="InterPro"/>
</dbReference>
<dbReference type="GO" id="GO:0016410">
    <property type="term" value="F:N-acyltransferase activity"/>
    <property type="evidence" value="ECO:0007669"/>
    <property type="project" value="TreeGrafter"/>
</dbReference>
<dbReference type="InterPro" id="IPR019432">
    <property type="entry name" value="Acyltransferase_MbtK/IucB-like"/>
</dbReference>
<dbReference type="SMART" id="SM01006">
    <property type="entry name" value="AlcB"/>
    <property type="match status" value="1"/>
</dbReference>
<dbReference type="SUPFAM" id="SSF55729">
    <property type="entry name" value="Acyl-CoA N-acyltransferases (Nat)"/>
    <property type="match status" value="1"/>
</dbReference>
<evidence type="ECO:0000256" key="4">
    <source>
        <dbReference type="ARBA" id="ARBA00023251"/>
    </source>
</evidence>
<keyword evidence="8" id="KW-1185">Reference proteome</keyword>
<dbReference type="PANTHER" id="PTHR31438">
    <property type="entry name" value="LYSINE N-ACYLTRANSFERASE C17G9.06C-RELATED"/>
    <property type="match status" value="1"/>
</dbReference>
<dbReference type="Pfam" id="PF13523">
    <property type="entry name" value="Acetyltransf_8"/>
    <property type="match status" value="1"/>
</dbReference>
<proteinExistence type="predicted"/>
<name>A0A931FKK0_9ACTN</name>
<dbReference type="Gene3D" id="3.40.630.30">
    <property type="match status" value="1"/>
</dbReference>
<feature type="domain" description="N-acetyltransferase" evidence="6">
    <location>
        <begin position="8"/>
        <end position="173"/>
    </location>
</feature>
<protein>
    <recommendedName>
        <fullName evidence="3">Lysine N-acyltransferase MbtK</fullName>
    </recommendedName>
    <alternativeName>
        <fullName evidence="5">Mycobactin synthase protein K</fullName>
    </alternativeName>
</protein>
<evidence type="ECO:0000256" key="5">
    <source>
        <dbReference type="ARBA" id="ARBA00031122"/>
    </source>
</evidence>
<keyword evidence="4" id="KW-0046">Antibiotic resistance</keyword>
<accession>A0A931FKK0</accession>
<dbReference type="PANTHER" id="PTHR31438:SF1">
    <property type="entry name" value="LYSINE N-ACYLTRANSFERASE C17G9.06C-RELATED"/>
    <property type="match status" value="1"/>
</dbReference>
<gene>
    <name evidence="7" type="ORF">I2501_37750</name>
</gene>
<dbReference type="GO" id="GO:0046677">
    <property type="term" value="P:response to antibiotic"/>
    <property type="evidence" value="ECO:0007669"/>
    <property type="project" value="UniProtKB-KW"/>
</dbReference>
<evidence type="ECO:0000256" key="3">
    <source>
        <dbReference type="ARBA" id="ARBA00020586"/>
    </source>
</evidence>
<comment type="pathway">
    <text evidence="2">Siderophore biosynthesis; mycobactin biosynthesis.</text>
</comment>
<dbReference type="EMBL" id="JADPRT010000026">
    <property type="protein sequence ID" value="MBF9073774.1"/>
    <property type="molecule type" value="Genomic_DNA"/>
</dbReference>
<reference evidence="7" key="1">
    <citation type="submission" date="2020-11" db="EMBL/GenBank/DDBJ databases">
        <title>Isolation and identification of active actinomycetes.</title>
        <authorList>
            <person name="Yu B."/>
        </authorList>
    </citation>
    <scope>NUCLEOTIDE SEQUENCE</scope>
    <source>
        <strain evidence="7">NEAU-YB345</strain>
    </source>
</reference>
<comment type="caution">
    <text evidence="7">The sequence shown here is derived from an EMBL/GenBank/DDBJ whole genome shotgun (WGS) entry which is preliminary data.</text>
</comment>
<dbReference type="InterPro" id="IPR000182">
    <property type="entry name" value="GNAT_dom"/>
</dbReference>
<evidence type="ECO:0000256" key="2">
    <source>
        <dbReference type="ARBA" id="ARBA00005102"/>
    </source>
</evidence>
<comment type="function">
    <text evidence="1">Acyltransferase required for the direct transfer of medium- to long-chain fatty acyl moieties from a carrier protein (MbtL) on to the epsilon-amino group of lysine residue in the mycobactin core.</text>
</comment>